<dbReference type="KEGG" id="lhb:D1010_09635"/>
<feature type="compositionally biased region" description="Low complexity" evidence="1">
    <location>
        <begin position="266"/>
        <end position="282"/>
    </location>
</feature>
<keyword evidence="2" id="KW-0472">Membrane</keyword>
<gene>
    <name evidence="3" type="ORF">D1010_09635</name>
</gene>
<feature type="region of interest" description="Disordered" evidence="1">
    <location>
        <begin position="258"/>
        <end position="326"/>
    </location>
</feature>
<feature type="compositionally biased region" description="Polar residues" evidence="1">
    <location>
        <begin position="313"/>
        <end position="326"/>
    </location>
</feature>
<sequence>MTKENGSLVTDQAKESFVWTANKGTLDTMGDTDYTVIASASIKPNADLSNYYNKDTKQIEIPNVGEYGYNDQTIKSDPVKVIPEDSLKPSVTKQVKGLSGKYGDHDDVTIGKEYTYKSDFSFPTNVAMKDVELKDDLEDVLDLVKVVVTNESGKDVTDTDGTLKIDQDAESFIWTPKDVAGLGGKKYSAEITSKIKPGANLEKYLVNGKISIGNTIHLLIDGKDYPSPTPTVTPATVEPKVDKKIIANPDQLSDVFNLTADKSSSGNGDATTKTTGDGDANAKLNDAQPITSASSSSASTSAASSSSTSTASGTQPAGSTEQGPTNKSAAIDISKIKNASLVDNNEAKPGDIVMWLLTFTVGNKENMNRLILSDDLENVFDLKEVKLFDDAGNDVSQQGQLMVDQDKESFSWVAAKPSDWYSKTIYAAISAKIKTSGLDADLSNYKKGDYYEVPNYGDMLQNDTDYQSPKVVTRLPLTATPEKTTPGQPNSSSSSQPSGSSSSSVTPNTPAQTSATAKQEGVLPQTGRYVLQHKALIILLIVALTGAVVIFIWRKNAVKEVSKDGK</sequence>
<feature type="compositionally biased region" description="Low complexity" evidence="1">
    <location>
        <begin position="484"/>
        <end position="510"/>
    </location>
</feature>
<dbReference type="Proteomes" id="UP000326779">
    <property type="component" value="Chromosome"/>
</dbReference>
<feature type="transmembrane region" description="Helical" evidence="2">
    <location>
        <begin position="535"/>
        <end position="553"/>
    </location>
</feature>
<reference evidence="3 4" key="1">
    <citation type="submission" date="2019-10" db="EMBL/GenBank/DDBJ databases">
        <title>The completed genome of Lactobacillus harbinensis M1.</title>
        <authorList>
            <person name="Zheng Y."/>
        </authorList>
    </citation>
    <scope>NUCLEOTIDE SEQUENCE [LARGE SCALE GENOMIC DNA]</scope>
    <source>
        <strain evidence="3 4">M1</strain>
    </source>
</reference>
<protein>
    <submittedName>
        <fullName evidence="3">Isopeptide-forming domain-containing fimbrial protein</fullName>
    </submittedName>
</protein>
<name>A0A5P8M599_9LACO</name>
<dbReference type="NCBIfam" id="TIGR04226">
    <property type="entry name" value="RrgB_K2N_iso_D2"/>
    <property type="match status" value="1"/>
</dbReference>
<keyword evidence="2" id="KW-0812">Transmembrane</keyword>
<proteinExistence type="predicted"/>
<dbReference type="RefSeq" id="WP_152260851.1">
    <property type="nucleotide sequence ID" value="NZ_CP045143.1"/>
</dbReference>
<evidence type="ECO:0000313" key="4">
    <source>
        <dbReference type="Proteomes" id="UP000326779"/>
    </source>
</evidence>
<dbReference type="EMBL" id="CP045143">
    <property type="protein sequence ID" value="QFR23649.1"/>
    <property type="molecule type" value="Genomic_DNA"/>
</dbReference>
<keyword evidence="2" id="KW-1133">Transmembrane helix</keyword>
<dbReference type="AlphaFoldDB" id="A0A5P8M599"/>
<feature type="compositionally biased region" description="Low complexity" evidence="1">
    <location>
        <begin position="291"/>
        <end position="312"/>
    </location>
</feature>
<feature type="region of interest" description="Disordered" evidence="1">
    <location>
        <begin position="479"/>
        <end position="520"/>
    </location>
</feature>
<dbReference type="InterPro" id="IPR026466">
    <property type="entry name" value="Fim_isopep_form_D2_dom"/>
</dbReference>
<evidence type="ECO:0000256" key="2">
    <source>
        <dbReference type="SAM" id="Phobius"/>
    </source>
</evidence>
<accession>A0A5P8M599</accession>
<evidence type="ECO:0000256" key="1">
    <source>
        <dbReference type="SAM" id="MobiDB-lite"/>
    </source>
</evidence>
<dbReference type="Gene3D" id="2.60.40.740">
    <property type="match status" value="2"/>
</dbReference>
<organism evidence="3 4">
    <name type="scientific">Schleiferilactobacillus harbinensis</name>
    <dbReference type="NCBI Taxonomy" id="304207"/>
    <lineage>
        <taxon>Bacteria</taxon>
        <taxon>Bacillati</taxon>
        <taxon>Bacillota</taxon>
        <taxon>Bacilli</taxon>
        <taxon>Lactobacillales</taxon>
        <taxon>Lactobacillaceae</taxon>
        <taxon>Schleiferilactobacillus</taxon>
    </lineage>
</organism>
<evidence type="ECO:0000313" key="3">
    <source>
        <dbReference type="EMBL" id="QFR23649.1"/>
    </source>
</evidence>